<name>A0A8J4Y794_CHIOP</name>
<dbReference type="EMBL" id="JACEEZ010019068">
    <property type="protein sequence ID" value="KAG0716180.1"/>
    <property type="molecule type" value="Genomic_DNA"/>
</dbReference>
<keyword evidence="2" id="KW-1185">Reference proteome</keyword>
<dbReference type="OrthoDB" id="8371538at2759"/>
<sequence length="264" mass="30141">MAAEQLDDSFVISRINMYSNTFKYHQKPKACYSTCMLRSKRSVKTISEPELVKMEVEEGESSYRYKAPKRRKKSTSSSSKDVERECIICDKARESSGNKNQVLYRFSESDRAALFVDALNFYKDEVKTRCASLDTAGDVFAADIFYHGNCLRQYLLSRYSVTHIRNLVNANLKTDQQIDNRRTKVLLIKCFRDTICFTYPDDRRKSQMVNSPPAVPKPDLLQYGYEATDIGITPVILTVSCRPDDLPPPCKCPTSCMSTKTCTC</sequence>
<accession>A0A8J4Y794</accession>
<reference evidence="1" key="1">
    <citation type="submission" date="2020-07" db="EMBL/GenBank/DDBJ databases">
        <title>The High-quality genome of the commercially important snow crab, Chionoecetes opilio.</title>
        <authorList>
            <person name="Jeong J.-H."/>
            <person name="Ryu S."/>
        </authorList>
    </citation>
    <scope>NUCLEOTIDE SEQUENCE</scope>
    <source>
        <strain evidence="1">MADBK_172401_WGS</strain>
        <tissue evidence="1">Digestive gland</tissue>
    </source>
</reference>
<evidence type="ECO:0000313" key="1">
    <source>
        <dbReference type="EMBL" id="KAG0716180.1"/>
    </source>
</evidence>
<protein>
    <submittedName>
        <fullName evidence="1">Uncharacterized protein</fullName>
    </submittedName>
</protein>
<dbReference type="AlphaFoldDB" id="A0A8J4Y794"/>
<evidence type="ECO:0000313" key="2">
    <source>
        <dbReference type="Proteomes" id="UP000770661"/>
    </source>
</evidence>
<proteinExistence type="predicted"/>
<organism evidence="1 2">
    <name type="scientific">Chionoecetes opilio</name>
    <name type="common">Atlantic snow crab</name>
    <name type="synonym">Cancer opilio</name>
    <dbReference type="NCBI Taxonomy" id="41210"/>
    <lineage>
        <taxon>Eukaryota</taxon>
        <taxon>Metazoa</taxon>
        <taxon>Ecdysozoa</taxon>
        <taxon>Arthropoda</taxon>
        <taxon>Crustacea</taxon>
        <taxon>Multicrustacea</taxon>
        <taxon>Malacostraca</taxon>
        <taxon>Eumalacostraca</taxon>
        <taxon>Eucarida</taxon>
        <taxon>Decapoda</taxon>
        <taxon>Pleocyemata</taxon>
        <taxon>Brachyura</taxon>
        <taxon>Eubrachyura</taxon>
        <taxon>Majoidea</taxon>
        <taxon>Majidae</taxon>
        <taxon>Chionoecetes</taxon>
    </lineage>
</organism>
<gene>
    <name evidence="1" type="ORF">GWK47_010311</name>
</gene>
<dbReference type="Proteomes" id="UP000770661">
    <property type="component" value="Unassembled WGS sequence"/>
</dbReference>
<comment type="caution">
    <text evidence="1">The sequence shown here is derived from an EMBL/GenBank/DDBJ whole genome shotgun (WGS) entry which is preliminary data.</text>
</comment>